<dbReference type="Proteomes" id="UP000308018">
    <property type="component" value="Unassembled WGS sequence"/>
</dbReference>
<dbReference type="Proteomes" id="UP000235579">
    <property type="component" value="Unassembled WGS sequence"/>
</dbReference>
<organism evidence="1 3">
    <name type="scientific">Vibrio tasmaniensis</name>
    <dbReference type="NCBI Taxonomy" id="212663"/>
    <lineage>
        <taxon>Bacteria</taxon>
        <taxon>Pseudomonadati</taxon>
        <taxon>Pseudomonadota</taxon>
        <taxon>Gammaproteobacteria</taxon>
        <taxon>Vibrionales</taxon>
        <taxon>Vibrionaceae</taxon>
        <taxon>Vibrio</taxon>
    </lineage>
</organism>
<protein>
    <submittedName>
        <fullName evidence="1">Uncharacterized protein</fullName>
    </submittedName>
</protein>
<comment type="caution">
    <text evidence="1">The sequence shown here is derived from an EMBL/GenBank/DDBJ whole genome shotgun (WGS) entry which is preliminary data.</text>
</comment>
<dbReference type="EMBL" id="SYVV01000043">
    <property type="protein sequence ID" value="TKG28000.1"/>
    <property type="molecule type" value="Genomic_DNA"/>
</dbReference>
<dbReference type="EMBL" id="MDBP01000014">
    <property type="protein sequence ID" value="PMP17762.1"/>
    <property type="molecule type" value="Genomic_DNA"/>
</dbReference>
<name>A0A2N7NNB9_9VIBR</name>
<reference evidence="3" key="1">
    <citation type="submission" date="2016-07" db="EMBL/GenBank/DDBJ databases">
        <title>Nontailed viruses are major unrecognized killers of bacteria in the ocean.</title>
        <authorList>
            <person name="Kauffman K."/>
            <person name="Hussain F."/>
            <person name="Yang J."/>
            <person name="Arevalo P."/>
            <person name="Brown J."/>
            <person name="Cutler M."/>
            <person name="Kelly L."/>
            <person name="Polz M.F."/>
        </authorList>
    </citation>
    <scope>NUCLEOTIDE SEQUENCE [LARGE SCALE GENOMIC DNA]</scope>
    <source>
        <strain evidence="3">10N.222.48.A2</strain>
    </source>
</reference>
<dbReference type="AlphaFoldDB" id="A0A2N7NNB9"/>
<evidence type="ECO:0000313" key="1">
    <source>
        <dbReference type="EMBL" id="PMP17762.1"/>
    </source>
</evidence>
<reference evidence="1" key="2">
    <citation type="submission" date="2016-07" db="EMBL/GenBank/DDBJ databases">
        <authorList>
            <person name="Wan K."/>
            <person name="Booth B."/>
            <person name="Spirohn K."/>
            <person name="Hao T."/>
            <person name="Hu Y."/>
            <person name="Calderwood M."/>
            <person name="Hill D."/>
            <person name="Mohr S."/>
            <person name="Vidal M."/>
            <person name="Celniker S."/>
            <person name="Perrimon N."/>
        </authorList>
    </citation>
    <scope>NUCLEOTIDE SEQUENCE</scope>
    <source>
        <strain evidence="1">10N.222.48.A2</strain>
    </source>
</reference>
<evidence type="ECO:0000313" key="2">
    <source>
        <dbReference type="EMBL" id="TKG28000.1"/>
    </source>
</evidence>
<evidence type="ECO:0000313" key="3">
    <source>
        <dbReference type="Proteomes" id="UP000235579"/>
    </source>
</evidence>
<gene>
    <name evidence="1" type="ORF">BCS92_04980</name>
    <name evidence="2" type="ORF">FC057_22700</name>
</gene>
<evidence type="ECO:0000313" key="4">
    <source>
        <dbReference type="Proteomes" id="UP000308018"/>
    </source>
</evidence>
<reference evidence="2 4" key="4">
    <citation type="submission" date="2019-04" db="EMBL/GenBank/DDBJ databases">
        <title>A reverse ecology approach based on a biological definition of microbial populations.</title>
        <authorList>
            <person name="Arevalo P."/>
            <person name="Vaninsberghe D."/>
            <person name="Elsherbini J."/>
            <person name="Gore J."/>
            <person name="Polz M."/>
        </authorList>
    </citation>
    <scope>NUCLEOTIDE SEQUENCE [LARGE SCALE GENOMIC DNA]</scope>
    <source>
        <strain evidence="2 4">10N.222.45.A8</strain>
    </source>
</reference>
<proteinExistence type="predicted"/>
<dbReference type="RefSeq" id="WP_102257409.1">
    <property type="nucleotide sequence ID" value="NZ_MDBG01000002.1"/>
</dbReference>
<sequence length="100" mass="10936">MLKITLSLDAKFHIGQLVQTIGFFDWFSEERHGSELAACILKHTTGDYGDSCKLGVQLNEASILDGSDSVLSFYEISGQSIRIQTNLQQGVTTLLLAGED</sequence>
<accession>A0A2N7NNB9</accession>
<reference evidence="1" key="3">
    <citation type="journal article" date="2018" name="Nature">
        <title>A major lineage of non-tailed dsDNA viruses as unrecognized killers of marine bacteria.</title>
        <authorList>
            <person name="Kauffman K.M."/>
            <person name="Hussain F.A."/>
            <person name="Yang J."/>
            <person name="Arevalo P."/>
            <person name="Brown J.M."/>
            <person name="Chang W.K."/>
            <person name="VanInsberghe D."/>
            <person name="Elsherbini J."/>
            <person name="Sharma R.S."/>
            <person name="Cutler M.B."/>
            <person name="Kelly L."/>
            <person name="Polz M.F."/>
        </authorList>
    </citation>
    <scope>NUCLEOTIDE SEQUENCE</scope>
    <source>
        <strain evidence="1">10N.222.48.A2</strain>
    </source>
</reference>